<protein>
    <submittedName>
        <fullName evidence="2">Endonuclease/exonuclease/phosphatase family metal-dependent hydrolase</fullName>
    </submittedName>
</protein>
<dbReference type="InterPro" id="IPR005135">
    <property type="entry name" value="Endo/exonuclease/phosphatase"/>
</dbReference>
<dbReference type="GO" id="GO:0004519">
    <property type="term" value="F:endonuclease activity"/>
    <property type="evidence" value="ECO:0007669"/>
    <property type="project" value="UniProtKB-KW"/>
</dbReference>
<keyword evidence="2" id="KW-0269">Exonuclease</keyword>
<evidence type="ECO:0000313" key="2">
    <source>
        <dbReference type="EMBL" id="MBB4761457.1"/>
    </source>
</evidence>
<dbReference type="Proteomes" id="UP000578112">
    <property type="component" value="Unassembled WGS sequence"/>
</dbReference>
<organism evidence="2 3">
    <name type="scientific">Actinoplanes digitatis</name>
    <dbReference type="NCBI Taxonomy" id="1868"/>
    <lineage>
        <taxon>Bacteria</taxon>
        <taxon>Bacillati</taxon>
        <taxon>Actinomycetota</taxon>
        <taxon>Actinomycetes</taxon>
        <taxon>Micromonosporales</taxon>
        <taxon>Micromonosporaceae</taxon>
        <taxon>Actinoplanes</taxon>
    </lineage>
</organism>
<accession>A0A7W7HVC6</accession>
<feature type="domain" description="Endonuclease/exonuclease/phosphatase" evidence="1">
    <location>
        <begin position="7"/>
        <end position="222"/>
    </location>
</feature>
<dbReference type="Gene3D" id="3.60.10.10">
    <property type="entry name" value="Endonuclease/exonuclease/phosphatase"/>
    <property type="match status" value="1"/>
</dbReference>
<sequence>MVLSLASLNLHCGLDHRGAPYSVKAAVAALDTDVIVVQENWRARGTESLAASAAADCGYPCFAELDMVPDAPLADLDVVDGAAPDEVGAWGLAVMSRVPWVSTTAIGIGTAPGDVVGARSAQVIELPGLRVVNVHLTHRLLHGPAQLRRLLAGLRSSRVPTLIAGDLNMCRPTVYLARGYRPAVRGRTWPAQRPVAQLDHVLLGAGVMATGAEVGPNLGSDHLPVRLTIQ</sequence>
<reference evidence="2 3" key="1">
    <citation type="submission" date="2020-08" db="EMBL/GenBank/DDBJ databases">
        <title>Sequencing the genomes of 1000 actinobacteria strains.</title>
        <authorList>
            <person name="Klenk H.-P."/>
        </authorList>
    </citation>
    <scope>NUCLEOTIDE SEQUENCE [LARGE SCALE GENOMIC DNA]</scope>
    <source>
        <strain evidence="2 3">DSM 43149</strain>
    </source>
</reference>
<keyword evidence="2" id="KW-0255">Endonuclease</keyword>
<dbReference type="InterPro" id="IPR036691">
    <property type="entry name" value="Endo/exonu/phosph_ase_sf"/>
</dbReference>
<keyword evidence="3" id="KW-1185">Reference proteome</keyword>
<dbReference type="SUPFAM" id="SSF56219">
    <property type="entry name" value="DNase I-like"/>
    <property type="match status" value="1"/>
</dbReference>
<comment type="caution">
    <text evidence="2">The sequence shown here is derived from an EMBL/GenBank/DDBJ whole genome shotgun (WGS) entry which is preliminary data.</text>
</comment>
<gene>
    <name evidence="2" type="ORF">BJ971_002013</name>
</gene>
<evidence type="ECO:0000259" key="1">
    <source>
        <dbReference type="Pfam" id="PF03372"/>
    </source>
</evidence>
<keyword evidence="2" id="KW-0540">Nuclease</keyword>
<name>A0A7W7HVC6_9ACTN</name>
<dbReference type="EMBL" id="JACHNH010000001">
    <property type="protein sequence ID" value="MBB4761457.1"/>
    <property type="molecule type" value="Genomic_DNA"/>
</dbReference>
<evidence type="ECO:0000313" key="3">
    <source>
        <dbReference type="Proteomes" id="UP000578112"/>
    </source>
</evidence>
<keyword evidence="2" id="KW-0378">Hydrolase</keyword>
<dbReference type="AlphaFoldDB" id="A0A7W7HVC6"/>
<dbReference type="RefSeq" id="WP_184991872.1">
    <property type="nucleotide sequence ID" value="NZ_BOMK01000072.1"/>
</dbReference>
<proteinExistence type="predicted"/>
<dbReference type="GO" id="GO:0004527">
    <property type="term" value="F:exonuclease activity"/>
    <property type="evidence" value="ECO:0007669"/>
    <property type="project" value="UniProtKB-KW"/>
</dbReference>
<dbReference type="Pfam" id="PF03372">
    <property type="entry name" value="Exo_endo_phos"/>
    <property type="match status" value="1"/>
</dbReference>